<accession>A0A379D9V9</accession>
<proteinExistence type="predicted"/>
<sequence length="82" mass="9680">MIFKKMVDKNIIRIKGLPHEKYNFWNFFDLKSFLIMAFMMSMGISLRLYNLVPDVFIAVFYSGLGTALALAGVKYFYKFLKY</sequence>
<organism evidence="2 3">
    <name type="scientific">Peptoniphilus indolicus</name>
    <dbReference type="NCBI Taxonomy" id="33030"/>
    <lineage>
        <taxon>Bacteria</taxon>
        <taxon>Bacillati</taxon>
        <taxon>Bacillota</taxon>
        <taxon>Tissierellia</taxon>
        <taxon>Tissierellales</taxon>
        <taxon>Peptoniphilaceae</taxon>
        <taxon>Peptoniphilus</taxon>
    </lineage>
</organism>
<feature type="transmembrane region" description="Helical" evidence="1">
    <location>
        <begin position="30"/>
        <end position="49"/>
    </location>
</feature>
<evidence type="ECO:0000313" key="2">
    <source>
        <dbReference type="EMBL" id="SUB74744.1"/>
    </source>
</evidence>
<dbReference type="EMBL" id="UGTH01000001">
    <property type="protein sequence ID" value="SUB74744.1"/>
    <property type="molecule type" value="Genomic_DNA"/>
</dbReference>
<dbReference type="AlphaFoldDB" id="A0A379D9V9"/>
<evidence type="ECO:0000313" key="3">
    <source>
        <dbReference type="Proteomes" id="UP000254777"/>
    </source>
</evidence>
<keyword evidence="1" id="KW-1133">Transmembrane helix</keyword>
<name>A0A379D9V9_9FIRM</name>
<evidence type="ECO:0000256" key="1">
    <source>
        <dbReference type="SAM" id="Phobius"/>
    </source>
</evidence>
<feature type="transmembrane region" description="Helical" evidence="1">
    <location>
        <begin position="55"/>
        <end position="77"/>
    </location>
</feature>
<reference evidence="2 3" key="1">
    <citation type="submission" date="2018-06" db="EMBL/GenBank/DDBJ databases">
        <authorList>
            <consortium name="Pathogen Informatics"/>
            <person name="Doyle S."/>
        </authorList>
    </citation>
    <scope>NUCLEOTIDE SEQUENCE [LARGE SCALE GENOMIC DNA]</scope>
    <source>
        <strain evidence="2 3">NCTC11088</strain>
    </source>
</reference>
<protein>
    <submittedName>
        <fullName evidence="2">Uncharacterized protein</fullName>
    </submittedName>
</protein>
<dbReference type="Proteomes" id="UP000254777">
    <property type="component" value="Unassembled WGS sequence"/>
</dbReference>
<keyword evidence="1" id="KW-0812">Transmembrane</keyword>
<keyword evidence="1" id="KW-0472">Membrane</keyword>
<gene>
    <name evidence="2" type="ORF">NCTC11088_00500</name>
</gene>